<reference evidence="1" key="1">
    <citation type="submission" date="2021-10" db="EMBL/GenBank/DDBJ databases">
        <authorList>
            <person name="Piombo E."/>
        </authorList>
    </citation>
    <scope>NUCLEOTIDE SEQUENCE</scope>
</reference>
<dbReference type="Gene3D" id="3.80.10.10">
    <property type="entry name" value="Ribonuclease Inhibitor"/>
    <property type="match status" value="1"/>
</dbReference>
<evidence type="ECO:0000313" key="1">
    <source>
        <dbReference type="EMBL" id="CAG9970743.1"/>
    </source>
</evidence>
<evidence type="ECO:0000313" key="2">
    <source>
        <dbReference type="Proteomes" id="UP000754883"/>
    </source>
</evidence>
<sequence>MAGSDGIEHRVSCFEKLPTETIWMIASLCDHWDIVALASTSSHMRSKVIPLIHKKVRIVAQQDSPNEQLADFLGRQPPINSRISSTISKGGPPHRYDRHARDDGADGLAQQLFEALQSMPKLRSLSLHLTCMSDSQEPELYRRMLVAGATEIQYLRICASTRVTRRLLQTCPALTTLDFCHGFELGQLHEIPPTVKRLAVTLYVESHLSSSVRIPSLKVENIRHIVRLNSGLEELILRDLEKNKTPFDPRSIETGGLDALFPTLTHANCLLIQKDALRKAAHELSRLLKLQRLTINIWRGTSLQVRSHSQLVPLEKEDWHRNWYSDCIWNLGEALPHVQKICIISGHQTYWQGSRQMPEGTLLTEKRTTGLEKKFPRTFKR</sequence>
<protein>
    <recommendedName>
        <fullName evidence="3">F-box domain-containing protein</fullName>
    </recommendedName>
</protein>
<dbReference type="SUPFAM" id="SSF52047">
    <property type="entry name" value="RNI-like"/>
    <property type="match status" value="1"/>
</dbReference>
<dbReference type="AlphaFoldDB" id="A0A9N9U0E4"/>
<proteinExistence type="predicted"/>
<dbReference type="Proteomes" id="UP000754883">
    <property type="component" value="Unassembled WGS sequence"/>
</dbReference>
<dbReference type="EMBL" id="CABFNO020001240">
    <property type="protein sequence ID" value="CAG9970743.1"/>
    <property type="molecule type" value="Genomic_DNA"/>
</dbReference>
<organism evidence="1 2">
    <name type="scientific">Clonostachys byssicola</name>
    <dbReference type="NCBI Taxonomy" id="160290"/>
    <lineage>
        <taxon>Eukaryota</taxon>
        <taxon>Fungi</taxon>
        <taxon>Dikarya</taxon>
        <taxon>Ascomycota</taxon>
        <taxon>Pezizomycotina</taxon>
        <taxon>Sordariomycetes</taxon>
        <taxon>Hypocreomycetidae</taxon>
        <taxon>Hypocreales</taxon>
        <taxon>Bionectriaceae</taxon>
        <taxon>Clonostachys</taxon>
    </lineage>
</organism>
<evidence type="ECO:0008006" key="3">
    <source>
        <dbReference type="Google" id="ProtNLM"/>
    </source>
</evidence>
<dbReference type="OrthoDB" id="5151044at2759"/>
<dbReference type="InterPro" id="IPR032675">
    <property type="entry name" value="LRR_dom_sf"/>
</dbReference>
<accession>A0A9N9U0E4</accession>
<comment type="caution">
    <text evidence="1">The sequence shown here is derived from an EMBL/GenBank/DDBJ whole genome shotgun (WGS) entry which is preliminary data.</text>
</comment>
<keyword evidence="2" id="KW-1185">Reference proteome</keyword>
<gene>
    <name evidence="1" type="ORF">CBYS24578_00000100</name>
</gene>
<name>A0A9N9U0E4_9HYPO</name>